<dbReference type="NCBIfam" id="TIGR02937">
    <property type="entry name" value="sigma70-ECF"/>
    <property type="match status" value="1"/>
</dbReference>
<dbReference type="PANTHER" id="PTHR43133:SF25">
    <property type="entry name" value="RNA POLYMERASE SIGMA FACTOR RFAY-RELATED"/>
    <property type="match status" value="1"/>
</dbReference>
<feature type="compositionally biased region" description="Acidic residues" evidence="5">
    <location>
        <begin position="198"/>
        <end position="208"/>
    </location>
</feature>
<sequence length="208" mass="22934">MTAATQTCAGSDAEAIEGSRRDPERFALLFDRHAGRLHRYVARRLGDGEADDIVAETFLVAFRRRGGYDLARPDALPWLYGIASNLIHRHRRTELSRYRTFARTGVLPDPPEGVAERAVERVSAQSVGRRLAGAIAALPARDRDVLLLVAWAELTYGQVADALGLPVGTVRSRLNRARTKVREALGGADPTAFHDEAGHDDEDERGRR</sequence>
<dbReference type="Proteomes" id="UP001596380">
    <property type="component" value="Unassembled WGS sequence"/>
</dbReference>
<evidence type="ECO:0000313" key="8">
    <source>
        <dbReference type="EMBL" id="MFC6882361.1"/>
    </source>
</evidence>
<dbReference type="EMBL" id="JBHSXS010000012">
    <property type="protein sequence ID" value="MFC6882361.1"/>
    <property type="molecule type" value="Genomic_DNA"/>
</dbReference>
<dbReference type="InterPro" id="IPR039425">
    <property type="entry name" value="RNA_pol_sigma-70-like"/>
</dbReference>
<dbReference type="InterPro" id="IPR014284">
    <property type="entry name" value="RNA_pol_sigma-70_dom"/>
</dbReference>
<dbReference type="SUPFAM" id="SSF88659">
    <property type="entry name" value="Sigma3 and sigma4 domains of RNA polymerase sigma factors"/>
    <property type="match status" value="1"/>
</dbReference>
<dbReference type="InterPro" id="IPR013249">
    <property type="entry name" value="RNA_pol_sigma70_r4_t2"/>
</dbReference>
<dbReference type="RefSeq" id="WP_160822573.1">
    <property type="nucleotide sequence ID" value="NZ_JBHSXE010000001.1"/>
</dbReference>
<dbReference type="Pfam" id="PF04542">
    <property type="entry name" value="Sigma70_r2"/>
    <property type="match status" value="1"/>
</dbReference>
<dbReference type="Gene3D" id="1.10.1740.10">
    <property type="match status" value="1"/>
</dbReference>
<evidence type="ECO:0000256" key="4">
    <source>
        <dbReference type="ARBA" id="ARBA00023163"/>
    </source>
</evidence>
<dbReference type="Pfam" id="PF08281">
    <property type="entry name" value="Sigma70_r4_2"/>
    <property type="match status" value="1"/>
</dbReference>
<feature type="domain" description="RNA polymerase sigma-70 region 2" evidence="6">
    <location>
        <begin position="29"/>
        <end position="93"/>
    </location>
</feature>
<evidence type="ECO:0000256" key="1">
    <source>
        <dbReference type="ARBA" id="ARBA00010641"/>
    </source>
</evidence>
<keyword evidence="2" id="KW-0805">Transcription regulation</keyword>
<accession>A0ABW2CKP1</accession>
<feature type="domain" description="RNA polymerase sigma factor 70 region 4 type 2" evidence="7">
    <location>
        <begin position="130"/>
        <end position="180"/>
    </location>
</feature>
<dbReference type="PANTHER" id="PTHR43133">
    <property type="entry name" value="RNA POLYMERASE ECF-TYPE SIGMA FACTO"/>
    <property type="match status" value="1"/>
</dbReference>
<dbReference type="InterPro" id="IPR036388">
    <property type="entry name" value="WH-like_DNA-bd_sf"/>
</dbReference>
<organism evidence="8 9">
    <name type="scientific">Actinomadura yumaensis</name>
    <dbReference type="NCBI Taxonomy" id="111807"/>
    <lineage>
        <taxon>Bacteria</taxon>
        <taxon>Bacillati</taxon>
        <taxon>Actinomycetota</taxon>
        <taxon>Actinomycetes</taxon>
        <taxon>Streptosporangiales</taxon>
        <taxon>Thermomonosporaceae</taxon>
        <taxon>Actinomadura</taxon>
    </lineage>
</organism>
<dbReference type="CDD" id="cd06171">
    <property type="entry name" value="Sigma70_r4"/>
    <property type="match status" value="1"/>
</dbReference>
<dbReference type="InterPro" id="IPR013325">
    <property type="entry name" value="RNA_pol_sigma_r2"/>
</dbReference>
<keyword evidence="4" id="KW-0804">Transcription</keyword>
<comment type="similarity">
    <text evidence="1">Belongs to the sigma-70 factor family. ECF subfamily.</text>
</comment>
<evidence type="ECO:0000256" key="5">
    <source>
        <dbReference type="SAM" id="MobiDB-lite"/>
    </source>
</evidence>
<name>A0ABW2CKP1_9ACTN</name>
<gene>
    <name evidence="8" type="ORF">ACFQKB_21580</name>
</gene>
<protein>
    <submittedName>
        <fullName evidence="8">RNA polymerase sigma factor</fullName>
    </submittedName>
</protein>
<keyword evidence="3" id="KW-0731">Sigma factor</keyword>
<feature type="region of interest" description="Disordered" evidence="5">
    <location>
        <begin position="183"/>
        <end position="208"/>
    </location>
</feature>
<evidence type="ECO:0000256" key="3">
    <source>
        <dbReference type="ARBA" id="ARBA00023082"/>
    </source>
</evidence>
<reference evidence="9" key="1">
    <citation type="journal article" date="2019" name="Int. J. Syst. Evol. Microbiol.">
        <title>The Global Catalogue of Microorganisms (GCM) 10K type strain sequencing project: providing services to taxonomists for standard genome sequencing and annotation.</title>
        <authorList>
            <consortium name="The Broad Institute Genomics Platform"/>
            <consortium name="The Broad Institute Genome Sequencing Center for Infectious Disease"/>
            <person name="Wu L."/>
            <person name="Ma J."/>
        </authorList>
    </citation>
    <scope>NUCLEOTIDE SEQUENCE [LARGE SCALE GENOMIC DNA]</scope>
    <source>
        <strain evidence="9">JCM 3369</strain>
    </source>
</reference>
<evidence type="ECO:0000256" key="2">
    <source>
        <dbReference type="ARBA" id="ARBA00023015"/>
    </source>
</evidence>
<keyword evidence="9" id="KW-1185">Reference proteome</keyword>
<evidence type="ECO:0000313" key="9">
    <source>
        <dbReference type="Proteomes" id="UP001596380"/>
    </source>
</evidence>
<evidence type="ECO:0000259" key="7">
    <source>
        <dbReference type="Pfam" id="PF08281"/>
    </source>
</evidence>
<dbReference type="InterPro" id="IPR007627">
    <property type="entry name" value="RNA_pol_sigma70_r2"/>
</dbReference>
<comment type="caution">
    <text evidence="8">The sequence shown here is derived from an EMBL/GenBank/DDBJ whole genome shotgun (WGS) entry which is preliminary data.</text>
</comment>
<dbReference type="InterPro" id="IPR013324">
    <property type="entry name" value="RNA_pol_sigma_r3/r4-like"/>
</dbReference>
<evidence type="ECO:0000259" key="6">
    <source>
        <dbReference type="Pfam" id="PF04542"/>
    </source>
</evidence>
<dbReference type="SUPFAM" id="SSF88946">
    <property type="entry name" value="Sigma2 domain of RNA polymerase sigma factors"/>
    <property type="match status" value="1"/>
</dbReference>
<proteinExistence type="inferred from homology"/>
<dbReference type="Gene3D" id="1.10.10.10">
    <property type="entry name" value="Winged helix-like DNA-binding domain superfamily/Winged helix DNA-binding domain"/>
    <property type="match status" value="1"/>
</dbReference>